<feature type="transmembrane region" description="Helical" evidence="1">
    <location>
        <begin position="171"/>
        <end position="190"/>
    </location>
</feature>
<feature type="transmembrane region" description="Helical" evidence="1">
    <location>
        <begin position="303"/>
        <end position="322"/>
    </location>
</feature>
<dbReference type="RefSeq" id="WP_109969190.1">
    <property type="nucleotide sequence ID" value="NZ_QGMY01000008.1"/>
</dbReference>
<keyword evidence="1" id="KW-0812">Transmembrane</keyword>
<gene>
    <name evidence="2" type="ORF">DK846_12010</name>
</gene>
<feature type="transmembrane region" description="Helical" evidence="1">
    <location>
        <begin position="202"/>
        <end position="221"/>
    </location>
</feature>
<evidence type="ECO:0008006" key="4">
    <source>
        <dbReference type="Google" id="ProtNLM"/>
    </source>
</evidence>
<dbReference type="AlphaFoldDB" id="A0A2V2MUF1"/>
<keyword evidence="1" id="KW-0472">Membrane</keyword>
<feature type="transmembrane region" description="Helical" evidence="1">
    <location>
        <begin position="463"/>
        <end position="481"/>
    </location>
</feature>
<feature type="transmembrane region" description="Helical" evidence="1">
    <location>
        <begin position="431"/>
        <end position="451"/>
    </location>
</feature>
<keyword evidence="3" id="KW-1185">Reference proteome</keyword>
<feature type="transmembrane region" description="Helical" evidence="1">
    <location>
        <begin position="530"/>
        <end position="551"/>
    </location>
</feature>
<dbReference type="EMBL" id="QGMY01000008">
    <property type="protein sequence ID" value="PWR71572.1"/>
    <property type="molecule type" value="Genomic_DNA"/>
</dbReference>
<feature type="transmembrane region" description="Helical" evidence="1">
    <location>
        <begin position="257"/>
        <end position="273"/>
    </location>
</feature>
<reference evidence="2 3" key="1">
    <citation type="submission" date="2018-05" db="EMBL/GenBank/DDBJ databases">
        <title>Draft genome of Methanospirillum lacunae Ki8-1.</title>
        <authorList>
            <person name="Dueholm M.S."/>
            <person name="Nielsen P.H."/>
            <person name="Bakmann L.F."/>
            <person name="Otzen D.E."/>
        </authorList>
    </citation>
    <scope>NUCLEOTIDE SEQUENCE [LARGE SCALE GENOMIC DNA]</scope>
    <source>
        <strain evidence="2 3">Ki8-1</strain>
    </source>
</reference>
<feature type="transmembrane region" description="Helical" evidence="1">
    <location>
        <begin position="594"/>
        <end position="615"/>
    </location>
</feature>
<feature type="transmembrane region" description="Helical" evidence="1">
    <location>
        <begin position="557"/>
        <end position="582"/>
    </location>
</feature>
<sequence>MNLKILLPIIFLIALIFIHPIMFLNDEWITVNQLNQLSHGSQILFNEGKYGTFSNGTPYKYFEIRKNILPYTSYLPLFSTPMLWIVKFSDGNIPYFFIIIWFSLAFLVFLKWNENNHEVKKSIQPCLMTEEEFSLVGKNCFNNFNQKNISREKFREFLSSVTFKVTTRKKLLVLSSIFIFLFLNILYYSQIATTNNTDSVEILAVILYHILILAAYFQLIFSINKLLFIQPNRVIFSSVTCICCSSSIFWTNTVKDHLDIMFFFALLIYSILLHMKTKDPWFGITTFIISGLLTWIRPEYGSFIFLGLCTTYLPLIGIQLEIHKNLKSILIILLSPFSYLIGLIPLFINNYIVMGNVLKMPWQTISGYEIITESNASLNYYGISDQNIIETGLHTLINITFVFIQRMTPGENLFSGIFSVLLFPESLKLPIFALTPIFFLSMLVLPILIIYIKPKIQLIEIQIIFILGSLSVTTILAYLTSIGNLGNSVGIYPDVRYLSPLYLPLSLIGLIILLKFKISSFCLQKMVKRIAIFTLIGIFIIIGITARSYPYFDYSDFFLWINVIIGSLIFSILGILTILFYFEIIILKTNKIIYLLLPILIVLPLLWQFSQLIIINYSSNLFDQYPCLLPAIKAFFEYILSNTC</sequence>
<feature type="transmembrane region" description="Helical" evidence="1">
    <location>
        <begin position="501"/>
        <end position="518"/>
    </location>
</feature>
<organism evidence="2 3">
    <name type="scientific">Methanospirillum lacunae</name>
    <dbReference type="NCBI Taxonomy" id="668570"/>
    <lineage>
        <taxon>Archaea</taxon>
        <taxon>Methanobacteriati</taxon>
        <taxon>Methanobacteriota</taxon>
        <taxon>Stenosarchaea group</taxon>
        <taxon>Methanomicrobia</taxon>
        <taxon>Methanomicrobiales</taxon>
        <taxon>Methanospirillaceae</taxon>
        <taxon>Methanospirillum</taxon>
    </lineage>
</organism>
<feature type="transmembrane region" description="Helical" evidence="1">
    <location>
        <begin position="280"/>
        <end position="297"/>
    </location>
</feature>
<feature type="transmembrane region" description="Helical" evidence="1">
    <location>
        <begin position="233"/>
        <end position="251"/>
    </location>
</feature>
<accession>A0A2V2MUF1</accession>
<comment type="caution">
    <text evidence="2">The sequence shown here is derived from an EMBL/GenBank/DDBJ whole genome shotgun (WGS) entry which is preliminary data.</text>
</comment>
<feature type="transmembrane region" description="Helical" evidence="1">
    <location>
        <begin position="6"/>
        <end position="24"/>
    </location>
</feature>
<dbReference type="OrthoDB" id="118096at2157"/>
<name>A0A2V2MUF1_9EURY</name>
<dbReference type="Proteomes" id="UP000245657">
    <property type="component" value="Unassembled WGS sequence"/>
</dbReference>
<feature type="transmembrane region" description="Helical" evidence="1">
    <location>
        <begin position="329"/>
        <end position="352"/>
    </location>
</feature>
<evidence type="ECO:0000256" key="1">
    <source>
        <dbReference type="SAM" id="Phobius"/>
    </source>
</evidence>
<evidence type="ECO:0000313" key="3">
    <source>
        <dbReference type="Proteomes" id="UP000245657"/>
    </source>
</evidence>
<keyword evidence="1" id="KW-1133">Transmembrane helix</keyword>
<evidence type="ECO:0000313" key="2">
    <source>
        <dbReference type="EMBL" id="PWR71572.1"/>
    </source>
</evidence>
<proteinExistence type="predicted"/>
<feature type="transmembrane region" description="Helical" evidence="1">
    <location>
        <begin position="92"/>
        <end position="112"/>
    </location>
</feature>
<protein>
    <recommendedName>
        <fullName evidence="4">Glycosyltransferase RgtA/B/C/D-like domain-containing protein</fullName>
    </recommendedName>
</protein>